<dbReference type="InterPro" id="IPR038157">
    <property type="entry name" value="FeoA_core_dom"/>
</dbReference>
<dbReference type="Gene3D" id="1.10.10.10">
    <property type="entry name" value="Winged helix-like DNA-binding domain superfamily/Winged helix DNA-binding domain"/>
    <property type="match status" value="1"/>
</dbReference>
<dbReference type="InterPro" id="IPR008988">
    <property type="entry name" value="Transcriptional_repressor_C"/>
</dbReference>
<dbReference type="GO" id="GO:0003700">
    <property type="term" value="F:DNA-binding transcription factor activity"/>
    <property type="evidence" value="ECO:0007669"/>
    <property type="project" value="InterPro"/>
</dbReference>
<keyword evidence="8" id="KW-0238">DNA-binding</keyword>
<dbReference type="PROSITE" id="PS50944">
    <property type="entry name" value="HTH_DTXR"/>
    <property type="match status" value="1"/>
</dbReference>
<dbReference type="SUPFAM" id="SSF50037">
    <property type="entry name" value="C-terminal domain of transcriptional repressors"/>
    <property type="match status" value="1"/>
</dbReference>
<dbReference type="Proteomes" id="UP001139263">
    <property type="component" value="Unassembled WGS sequence"/>
</dbReference>
<dbReference type="Pfam" id="PF01325">
    <property type="entry name" value="Fe_dep_repress"/>
    <property type="match status" value="1"/>
</dbReference>
<dbReference type="GO" id="GO:0005737">
    <property type="term" value="C:cytoplasm"/>
    <property type="evidence" value="ECO:0007669"/>
    <property type="project" value="UniProtKB-SubCell"/>
</dbReference>
<evidence type="ECO:0000313" key="14">
    <source>
        <dbReference type="EMBL" id="MCI0183897.1"/>
    </source>
</evidence>
<feature type="domain" description="HTH dtxR-type" evidence="13">
    <location>
        <begin position="1"/>
        <end position="64"/>
    </location>
</feature>
<name>A0A9X2AEZ6_9BACL</name>
<evidence type="ECO:0000256" key="9">
    <source>
        <dbReference type="ARBA" id="ARBA00023159"/>
    </source>
</evidence>
<dbReference type="InterPro" id="IPR022689">
    <property type="entry name" value="Iron_dep_repressor"/>
</dbReference>
<dbReference type="EMBL" id="JALBUF010000007">
    <property type="protein sequence ID" value="MCI0183897.1"/>
    <property type="molecule type" value="Genomic_DNA"/>
</dbReference>
<dbReference type="SMART" id="SM00529">
    <property type="entry name" value="HTH_DTXR"/>
    <property type="match status" value="1"/>
</dbReference>
<keyword evidence="10" id="KW-0804">Transcription</keyword>
<dbReference type="Gene3D" id="2.30.30.90">
    <property type="match status" value="1"/>
</dbReference>
<evidence type="ECO:0000256" key="8">
    <source>
        <dbReference type="ARBA" id="ARBA00023125"/>
    </source>
</evidence>
<dbReference type="GO" id="GO:0003677">
    <property type="term" value="F:DNA binding"/>
    <property type="evidence" value="ECO:0007669"/>
    <property type="project" value="UniProtKB-KW"/>
</dbReference>
<dbReference type="SUPFAM" id="SSF47979">
    <property type="entry name" value="Iron-dependent repressor protein, dimerization domain"/>
    <property type="match status" value="1"/>
</dbReference>
<keyword evidence="15" id="KW-1185">Reference proteome</keyword>
<proteinExistence type="inferred from homology"/>
<dbReference type="Gene3D" id="1.10.60.10">
    <property type="entry name" value="Iron dependent repressor, metal binding and dimerisation domain"/>
    <property type="match status" value="1"/>
</dbReference>
<keyword evidence="6" id="KW-0408">Iron</keyword>
<evidence type="ECO:0000256" key="6">
    <source>
        <dbReference type="ARBA" id="ARBA00023004"/>
    </source>
</evidence>
<comment type="caution">
    <text evidence="14">The sequence shown here is derived from an EMBL/GenBank/DDBJ whole genome shotgun (WGS) entry which is preliminary data.</text>
</comment>
<organism evidence="14 15">
    <name type="scientific">Sulfoacidibacillus ferrooxidans</name>
    <dbReference type="NCBI Taxonomy" id="2005001"/>
    <lineage>
        <taxon>Bacteria</taxon>
        <taxon>Bacillati</taxon>
        <taxon>Bacillota</taxon>
        <taxon>Bacilli</taxon>
        <taxon>Bacillales</taxon>
        <taxon>Alicyclobacillaceae</taxon>
        <taxon>Sulfoacidibacillus</taxon>
    </lineage>
</organism>
<dbReference type="InterPro" id="IPR007167">
    <property type="entry name" value="Fe-transptr_FeoA-like"/>
</dbReference>
<dbReference type="AlphaFoldDB" id="A0A9X2AEZ6"/>
<evidence type="ECO:0000256" key="1">
    <source>
        <dbReference type="ARBA" id="ARBA00004496"/>
    </source>
</evidence>
<evidence type="ECO:0000256" key="11">
    <source>
        <dbReference type="ARBA" id="ARBA00023211"/>
    </source>
</evidence>
<dbReference type="InterPro" id="IPR036390">
    <property type="entry name" value="WH_DNA-bd_sf"/>
</dbReference>
<comment type="similarity">
    <text evidence="2">Belongs to the DtxR/MntR family.</text>
</comment>
<dbReference type="Pfam" id="PF02742">
    <property type="entry name" value="Fe_dep_repr_C"/>
    <property type="match status" value="1"/>
</dbReference>
<evidence type="ECO:0000256" key="3">
    <source>
        <dbReference type="ARBA" id="ARBA00011738"/>
    </source>
</evidence>
<evidence type="ECO:0000256" key="7">
    <source>
        <dbReference type="ARBA" id="ARBA00023015"/>
    </source>
</evidence>
<evidence type="ECO:0000256" key="10">
    <source>
        <dbReference type="ARBA" id="ARBA00023163"/>
    </source>
</evidence>
<comment type="subcellular location">
    <subcellularLocation>
        <location evidence="1">Cytoplasm</location>
    </subcellularLocation>
</comment>
<dbReference type="PANTHER" id="PTHR33238">
    <property type="entry name" value="IRON (METAL) DEPENDENT REPRESSOR, DTXR FAMILY"/>
    <property type="match status" value="1"/>
</dbReference>
<dbReference type="GO" id="GO:0046914">
    <property type="term" value="F:transition metal ion binding"/>
    <property type="evidence" value="ECO:0007669"/>
    <property type="project" value="InterPro"/>
</dbReference>
<dbReference type="InterPro" id="IPR050536">
    <property type="entry name" value="DtxR_MntR_Metal-Reg"/>
</dbReference>
<dbReference type="InterPro" id="IPR036421">
    <property type="entry name" value="Fe_dep_repressor_sf"/>
</dbReference>
<evidence type="ECO:0000313" key="15">
    <source>
        <dbReference type="Proteomes" id="UP001139263"/>
    </source>
</evidence>
<evidence type="ECO:0000256" key="4">
    <source>
        <dbReference type="ARBA" id="ARBA00022490"/>
    </source>
</evidence>
<dbReference type="SMART" id="SM00899">
    <property type="entry name" value="FeoA"/>
    <property type="match status" value="1"/>
</dbReference>
<dbReference type="PANTHER" id="PTHR33238:SF11">
    <property type="entry name" value="TRANSCRIPTIONAL REGULATOR MNTR"/>
    <property type="match status" value="1"/>
</dbReference>
<reference evidence="14" key="1">
    <citation type="submission" date="2022-03" db="EMBL/GenBank/DDBJ databases">
        <title>Draft Genome Sequence of Firmicute Strain S0AB, a Heterotrophic Iron/Sulfur-Oxidizing Extreme Acidophile.</title>
        <authorList>
            <person name="Vergara E."/>
            <person name="Pakostova E."/>
            <person name="Johnson D.B."/>
            <person name="Holmes D.S."/>
        </authorList>
    </citation>
    <scope>NUCLEOTIDE SEQUENCE</scope>
    <source>
        <strain evidence="14">S0AB</strain>
    </source>
</reference>
<keyword evidence="9" id="KW-0010">Activator</keyword>
<dbReference type="RefSeq" id="WP_241714828.1">
    <property type="nucleotide sequence ID" value="NZ_JALBUF010000007.1"/>
</dbReference>
<dbReference type="InterPro" id="IPR001367">
    <property type="entry name" value="Fe_dep_repressor"/>
</dbReference>
<comment type="subunit">
    <text evidence="3">Homodimer.</text>
</comment>
<sequence>MKITYAADTYLEAISILQTEGVVVIAARIAEYLKVSRPTVTQMMKRLVAMGLVELNNKKEISLSSIGEQQANASLRRHRILERFLCDTLQLDWGTAHIEASHLERCLTPTVEKKLDEWLGFPTTCPHGNAIPGSDVPVVKAVPLSDMPVGVPLEIVRIFEQAEEEVELLRSLENNGFAPGQELSIVTYHQQDDDMSVMLQGKIMDLTYDVAKRLMVREL</sequence>
<dbReference type="InterPro" id="IPR022687">
    <property type="entry name" value="HTH_DTXR"/>
</dbReference>
<evidence type="ECO:0000259" key="13">
    <source>
        <dbReference type="PROSITE" id="PS50944"/>
    </source>
</evidence>
<protein>
    <recommendedName>
        <fullName evidence="12">Manganese transport regulator</fullName>
    </recommendedName>
</protein>
<evidence type="ECO:0000256" key="5">
    <source>
        <dbReference type="ARBA" id="ARBA00022491"/>
    </source>
</evidence>
<keyword evidence="5" id="KW-0678">Repressor</keyword>
<keyword evidence="11" id="KW-0464">Manganese</keyword>
<gene>
    <name evidence="14" type="primary">ideR</name>
    <name evidence="14" type="ORF">MM817_02189</name>
</gene>
<keyword evidence="7" id="KW-0805">Transcription regulation</keyword>
<keyword evidence="4" id="KW-0963">Cytoplasm</keyword>
<dbReference type="GO" id="GO:0046983">
    <property type="term" value="F:protein dimerization activity"/>
    <property type="evidence" value="ECO:0007669"/>
    <property type="project" value="InterPro"/>
</dbReference>
<dbReference type="SUPFAM" id="SSF46785">
    <property type="entry name" value="Winged helix' DNA-binding domain"/>
    <property type="match status" value="1"/>
</dbReference>
<dbReference type="InterPro" id="IPR036388">
    <property type="entry name" value="WH-like_DNA-bd_sf"/>
</dbReference>
<evidence type="ECO:0000256" key="12">
    <source>
        <dbReference type="ARBA" id="ARBA00032593"/>
    </source>
</evidence>
<evidence type="ECO:0000256" key="2">
    <source>
        <dbReference type="ARBA" id="ARBA00007871"/>
    </source>
</evidence>
<accession>A0A9X2AEZ6</accession>
<dbReference type="Pfam" id="PF04023">
    <property type="entry name" value="FeoA"/>
    <property type="match status" value="1"/>
</dbReference>